<evidence type="ECO:0000259" key="1">
    <source>
        <dbReference type="Pfam" id="PF12697"/>
    </source>
</evidence>
<dbReference type="PANTHER" id="PTHR37017:SF11">
    <property type="entry name" value="ESTERASE_LIPASE_THIOESTERASE DOMAIN-CONTAINING PROTEIN"/>
    <property type="match status" value="1"/>
</dbReference>
<dbReference type="InterPro" id="IPR000073">
    <property type="entry name" value="AB_hydrolase_1"/>
</dbReference>
<protein>
    <recommendedName>
        <fullName evidence="1">AB hydrolase-1 domain-containing protein</fullName>
    </recommendedName>
</protein>
<evidence type="ECO:0000313" key="2">
    <source>
        <dbReference type="EMBL" id="OEY93768.1"/>
    </source>
</evidence>
<dbReference type="InterPro" id="IPR052897">
    <property type="entry name" value="Sec-Metab_Biosynth_Hydrolase"/>
</dbReference>
<dbReference type="Gene3D" id="3.40.50.1820">
    <property type="entry name" value="alpha/beta hydrolase"/>
    <property type="match status" value="1"/>
</dbReference>
<dbReference type="Pfam" id="PF12697">
    <property type="entry name" value="Abhydrolase_6"/>
    <property type="match status" value="1"/>
</dbReference>
<dbReference type="PANTHER" id="PTHR37017">
    <property type="entry name" value="AB HYDROLASE-1 DOMAIN-CONTAINING PROTEIN-RELATED"/>
    <property type="match status" value="1"/>
</dbReference>
<dbReference type="InterPro" id="IPR029058">
    <property type="entry name" value="AB_hydrolase_fold"/>
</dbReference>
<dbReference type="AlphaFoldDB" id="A0A1E7R334"/>
<dbReference type="EMBL" id="MKKK01000044">
    <property type="protein sequence ID" value="OEY93768.1"/>
    <property type="molecule type" value="Genomic_DNA"/>
</dbReference>
<proteinExistence type="predicted"/>
<dbReference type="OrthoDB" id="9806902at2"/>
<dbReference type="SUPFAM" id="SSF53474">
    <property type="entry name" value="alpha/beta-Hydrolases"/>
    <property type="match status" value="1"/>
</dbReference>
<reference evidence="2 3" key="1">
    <citation type="submission" date="2016-09" db="EMBL/GenBank/DDBJ databases">
        <authorList>
            <person name="Capua I."/>
            <person name="De Benedictis P."/>
            <person name="Joannis T."/>
            <person name="Lombin L.H."/>
            <person name="Cattoli G."/>
        </authorList>
    </citation>
    <scope>NUCLEOTIDE SEQUENCE [LARGE SCALE GENOMIC DNA]</scope>
    <source>
        <strain evidence="2 3">ANC 4671</strain>
    </source>
</reference>
<accession>A0A1E7R334</accession>
<evidence type="ECO:0000313" key="3">
    <source>
        <dbReference type="Proteomes" id="UP000185895"/>
    </source>
</evidence>
<keyword evidence="3" id="KW-1185">Reference proteome</keyword>
<dbReference type="RefSeq" id="WP_070070412.1">
    <property type="nucleotide sequence ID" value="NZ_MKKK01000044.1"/>
</dbReference>
<dbReference type="STRING" id="1262585.BJI46_14135"/>
<gene>
    <name evidence="2" type="ORF">BJI46_14135</name>
</gene>
<dbReference type="Proteomes" id="UP000185895">
    <property type="component" value="Unassembled WGS sequence"/>
</dbReference>
<sequence length="248" mass="27011">MFKQADVISTDKALAEIKATIVFVHGAFSDGSTWNKVIELLQKEGLDVISVQNPLTSLTDDILATQRILNAQDRPIILVGHSWAGMVITEAGQHESVKTLVYVAAFAPSVGQSVVDLGKDFPAPSGFDHLNSDKDGFLTLTLEGIEQHLAQDLSISAQTKLMYATQGPIQAKNFEEKVSTAAWETKPSYYIISENDNMLQPELQKQMAEKISANTFSLKASHVPHLSQPEEVAKVILDAALNLAPNLN</sequence>
<organism evidence="2 3">
    <name type="scientific">Acinetobacter qingfengensis</name>
    <dbReference type="NCBI Taxonomy" id="1262585"/>
    <lineage>
        <taxon>Bacteria</taxon>
        <taxon>Pseudomonadati</taxon>
        <taxon>Pseudomonadota</taxon>
        <taxon>Gammaproteobacteria</taxon>
        <taxon>Moraxellales</taxon>
        <taxon>Moraxellaceae</taxon>
        <taxon>Acinetobacter</taxon>
    </lineage>
</organism>
<feature type="domain" description="AB hydrolase-1" evidence="1">
    <location>
        <begin position="21"/>
        <end position="234"/>
    </location>
</feature>
<name>A0A1E7R334_9GAMM</name>
<comment type="caution">
    <text evidence="2">The sequence shown here is derived from an EMBL/GenBank/DDBJ whole genome shotgun (WGS) entry which is preliminary data.</text>
</comment>